<dbReference type="AlphaFoldDB" id="G5JNZ1"/>
<dbReference type="STRING" id="873449.STRCR_1522"/>
<dbReference type="GO" id="GO:0003677">
    <property type="term" value="F:DNA binding"/>
    <property type="evidence" value="ECO:0007669"/>
    <property type="project" value="UniProtKB-KW"/>
</dbReference>
<reference evidence="3" key="1">
    <citation type="submission" date="2011-07" db="EMBL/GenBank/DDBJ databases">
        <authorList>
            <person name="Stanhope M.J."/>
            <person name="Durkin A.S."/>
            <person name="Hostetler J."/>
            <person name="Kim M."/>
            <person name="Radune D."/>
            <person name="Singh I."/>
            <person name="Town C.D."/>
        </authorList>
    </citation>
    <scope>NUCLEOTIDE SEQUENCE [LARGE SCALE GENOMIC DNA]</scope>
    <source>
        <strain evidence="3">HS-6</strain>
    </source>
</reference>
<gene>
    <name evidence="3" type="ORF">STRCR_1522</name>
</gene>
<dbReference type="Proteomes" id="UP000004322">
    <property type="component" value="Unassembled WGS sequence"/>
</dbReference>
<organism evidence="3 4">
    <name type="scientific">Streptococcus criceti HS-6</name>
    <dbReference type="NCBI Taxonomy" id="873449"/>
    <lineage>
        <taxon>Bacteria</taxon>
        <taxon>Bacillati</taxon>
        <taxon>Bacillota</taxon>
        <taxon>Bacilli</taxon>
        <taxon>Lactobacillales</taxon>
        <taxon>Streptococcaceae</taxon>
        <taxon>Streptococcus</taxon>
    </lineage>
</organism>
<evidence type="ECO:0000313" key="4">
    <source>
        <dbReference type="Proteomes" id="UP000004322"/>
    </source>
</evidence>
<dbReference type="InterPro" id="IPR009057">
    <property type="entry name" value="Homeodomain-like_sf"/>
</dbReference>
<dbReference type="InterPro" id="IPR001647">
    <property type="entry name" value="HTH_TetR"/>
</dbReference>
<protein>
    <recommendedName>
        <fullName evidence="2">HTH tetR-type domain-containing protein</fullName>
    </recommendedName>
</protein>
<accession>G5JNZ1</accession>
<name>G5JNZ1_STRCG</name>
<dbReference type="RefSeq" id="WP_004228660.1">
    <property type="nucleotide sequence ID" value="NZ_AEUV02000002.1"/>
</dbReference>
<keyword evidence="4" id="KW-1185">Reference proteome</keyword>
<evidence type="ECO:0000313" key="3">
    <source>
        <dbReference type="EMBL" id="EHI74872.1"/>
    </source>
</evidence>
<comment type="caution">
    <text evidence="3">The sequence shown here is derived from an EMBL/GenBank/DDBJ whole genome shotgun (WGS) entry which is preliminary data.</text>
</comment>
<sequence>MSEQVNFLPDKLWLMLKKLLQDTDLDRVTVKNLCTEAKIHRATFYRYFSDILALLEYGLKKELSDSLNHIIDDKGSVSSFKSFFKSCYDLKEIALNIQETKYHSIIRDIKLDFVQAYIKQSFEEEDVLSHQILIHFYTTGFIGLVDLFFTNSSLDIDSFSADMSCIYQHIHDDFNTHLRHK</sequence>
<keyword evidence="1" id="KW-0238">DNA-binding</keyword>
<dbReference type="Gene3D" id="1.10.357.10">
    <property type="entry name" value="Tetracycline Repressor, domain 2"/>
    <property type="match status" value="1"/>
</dbReference>
<dbReference type="SUPFAM" id="SSF46689">
    <property type="entry name" value="Homeodomain-like"/>
    <property type="match status" value="1"/>
</dbReference>
<evidence type="ECO:0000256" key="1">
    <source>
        <dbReference type="ARBA" id="ARBA00023125"/>
    </source>
</evidence>
<dbReference type="EMBL" id="AEUV02000002">
    <property type="protein sequence ID" value="EHI74872.1"/>
    <property type="molecule type" value="Genomic_DNA"/>
</dbReference>
<feature type="domain" description="HTH tetR-type" evidence="2">
    <location>
        <begin position="18"/>
        <end position="56"/>
    </location>
</feature>
<dbReference type="Pfam" id="PF00440">
    <property type="entry name" value="TetR_N"/>
    <property type="match status" value="1"/>
</dbReference>
<proteinExistence type="predicted"/>
<evidence type="ECO:0000259" key="2">
    <source>
        <dbReference type="Pfam" id="PF00440"/>
    </source>
</evidence>
<dbReference type="OrthoDB" id="9810250at2"/>